<feature type="transmembrane region" description="Helical" evidence="1">
    <location>
        <begin position="155"/>
        <end position="182"/>
    </location>
</feature>
<dbReference type="EMBL" id="AWVP01000067">
    <property type="protein sequence ID" value="ERK57457.1"/>
    <property type="molecule type" value="Genomic_DNA"/>
</dbReference>
<evidence type="ECO:0000256" key="1">
    <source>
        <dbReference type="SAM" id="Phobius"/>
    </source>
</evidence>
<protein>
    <recommendedName>
        <fullName evidence="4">TIGR02185 family protein</fullName>
    </recommendedName>
</protein>
<dbReference type="eggNOG" id="ENOG5030WA7">
    <property type="taxonomic scope" value="Bacteria"/>
</dbReference>
<gene>
    <name evidence="2" type="ORF">HMPREF1983_01097</name>
</gene>
<feature type="transmembrane region" description="Helical" evidence="1">
    <location>
        <begin position="86"/>
        <end position="102"/>
    </location>
</feature>
<dbReference type="Pfam" id="PF09605">
    <property type="entry name" value="Trep_Strep"/>
    <property type="match status" value="1"/>
</dbReference>
<dbReference type="PATRIC" id="fig|1321820.3.peg.1064"/>
<reference evidence="2 3" key="1">
    <citation type="submission" date="2013-08" db="EMBL/GenBank/DDBJ databases">
        <authorList>
            <person name="Weinstock G."/>
            <person name="Sodergren E."/>
            <person name="Wylie T."/>
            <person name="Fulton L."/>
            <person name="Fulton R."/>
            <person name="Fronick C."/>
            <person name="O'Laughlin M."/>
            <person name="Godfrey J."/>
            <person name="Miner T."/>
            <person name="Herter B."/>
            <person name="Appelbaum E."/>
            <person name="Cordes M."/>
            <person name="Lek S."/>
            <person name="Wollam A."/>
            <person name="Pepin K.H."/>
            <person name="Palsikar V.B."/>
            <person name="Mitreva M."/>
            <person name="Wilson R.K."/>
        </authorList>
    </citation>
    <scope>NUCLEOTIDE SEQUENCE [LARGE SCALE GENOMIC DNA]</scope>
    <source>
        <strain evidence="2 3">ATCC 700627</strain>
    </source>
</reference>
<feature type="transmembrane region" description="Helical" evidence="1">
    <location>
        <begin position="64"/>
        <end position="80"/>
    </location>
</feature>
<feature type="transmembrane region" description="Helical" evidence="1">
    <location>
        <begin position="37"/>
        <end position="57"/>
    </location>
</feature>
<name>U2S3W7_9BACL</name>
<sequence>MDSKKLNVKDFINVGIFAALIFVVEFAAGMSGFIHPFIVAAYVAIIPLLSAIPMMLFYTKVEKFGMITMMATLLAIIMYFTGMGWMGAPMILAVGVISDLIAKSGNYKNSKKTIISFGVFSMWCSANFLPVVFTADSYRENLQSGNFSSEYVDGLFTYINTTTLIPLIVLSFIFGVIGAIIGKKVVKKHFEKAGIA</sequence>
<comment type="caution">
    <text evidence="2">The sequence shown here is derived from an EMBL/GenBank/DDBJ whole genome shotgun (WGS) entry which is preliminary data.</text>
</comment>
<dbReference type="HOGENOM" id="CLU_093450_1_0_9"/>
<keyword evidence="1" id="KW-0812">Transmembrane</keyword>
<proteinExistence type="predicted"/>
<keyword evidence="3" id="KW-1185">Reference proteome</keyword>
<dbReference type="Proteomes" id="UP000016637">
    <property type="component" value="Unassembled WGS sequence"/>
</dbReference>
<dbReference type="RefSeq" id="WP_021752276.1">
    <property type="nucleotide sequence ID" value="NZ_KI271792.1"/>
</dbReference>
<dbReference type="AlphaFoldDB" id="U2S3W7"/>
<accession>U2S3W7</accession>
<feature type="transmembrane region" description="Helical" evidence="1">
    <location>
        <begin position="114"/>
        <end position="135"/>
    </location>
</feature>
<evidence type="ECO:0000313" key="3">
    <source>
        <dbReference type="Proteomes" id="UP000016637"/>
    </source>
</evidence>
<feature type="transmembrane region" description="Helical" evidence="1">
    <location>
        <begin position="12"/>
        <end position="31"/>
    </location>
</feature>
<evidence type="ECO:0008006" key="4">
    <source>
        <dbReference type="Google" id="ProtNLM"/>
    </source>
</evidence>
<organism evidence="2 3">
    <name type="scientific">Gemella bergeri ATCC 700627</name>
    <dbReference type="NCBI Taxonomy" id="1321820"/>
    <lineage>
        <taxon>Bacteria</taxon>
        <taxon>Bacillati</taxon>
        <taxon>Bacillota</taxon>
        <taxon>Bacilli</taxon>
        <taxon>Bacillales</taxon>
        <taxon>Gemellaceae</taxon>
        <taxon>Gemella</taxon>
    </lineage>
</organism>
<keyword evidence="1" id="KW-1133">Transmembrane helix</keyword>
<keyword evidence="1" id="KW-0472">Membrane</keyword>
<evidence type="ECO:0000313" key="2">
    <source>
        <dbReference type="EMBL" id="ERK57457.1"/>
    </source>
</evidence>
<dbReference type="InterPro" id="IPR011733">
    <property type="entry name" value="CHP02185_IM"/>
</dbReference>
<dbReference type="NCBIfam" id="TIGR02185">
    <property type="entry name" value="Trep_Strep"/>
    <property type="match status" value="1"/>
</dbReference>